<sequence>MCPCPYVICASECHCCRRISVLSGTSQKAVTCNSEQRKQQQQQIIILITTSSTSDLVTALVENVAGSIRKRTSYAERAACVYSAFFATACVDHIHVSVTKKMRRNARVGQTEDPEKTRRPAASSGTIPTCEDAGVVPPGIKHGSLFSGEVSGLTTVPTAAPEFRVDGFERLVTALHVTKMETTGLSSNVYDATASPAARRRWRGSLVFPSFLSFVVRDRQGWQRCRRARPRGALPAALRTDPVAIGDDSLLRLTKCSLYREQSLYAAVRPYEIRTIEIFHCRPWLVFGGTSDLGWDQGTRGGWSAQRFLTAVAIIGEVSEEIWAALNSEVLRADEGIEPGSHWWEASRLTTLPPVPPWLAHSPPTTCDPGSIPGGFTPGFSHVGIVLDDAACRWVFSGYSRFPRPCISSPLHPRISFRVMSGDDGHLRVPAGNPVPRIMCGSPPSDICSRLGHVCLRHIAPVYLEVPVLSKLNGLVEHGLYKLFTPVLMGVTAEGPPCCEGTCTLYATAKASSL</sequence>
<evidence type="ECO:0000256" key="1">
    <source>
        <dbReference type="SAM" id="MobiDB-lite"/>
    </source>
</evidence>
<comment type="caution">
    <text evidence="2">The sequence shown here is derived from an EMBL/GenBank/DDBJ whole genome shotgun (WGS) entry which is preliminary data.</text>
</comment>
<keyword evidence="3" id="KW-1185">Reference proteome</keyword>
<reference evidence="2 3" key="1">
    <citation type="submission" date="2023-02" db="EMBL/GenBank/DDBJ databases">
        <title>LHISI_Scaffold_Assembly.</title>
        <authorList>
            <person name="Stuart O.P."/>
            <person name="Cleave R."/>
            <person name="Magrath M.J.L."/>
            <person name="Mikheyev A.S."/>
        </authorList>
    </citation>
    <scope>NUCLEOTIDE SEQUENCE [LARGE SCALE GENOMIC DNA]</scope>
    <source>
        <strain evidence="2">Daus_M_001</strain>
        <tissue evidence="2">Leg muscle</tissue>
    </source>
</reference>
<dbReference type="EMBL" id="JARBHB010000011">
    <property type="protein sequence ID" value="KAJ8872625.1"/>
    <property type="molecule type" value="Genomic_DNA"/>
</dbReference>
<dbReference type="Proteomes" id="UP001159363">
    <property type="component" value="Chromosome 10"/>
</dbReference>
<evidence type="ECO:0000313" key="3">
    <source>
        <dbReference type="Proteomes" id="UP001159363"/>
    </source>
</evidence>
<feature type="region of interest" description="Disordered" evidence="1">
    <location>
        <begin position="105"/>
        <end position="133"/>
    </location>
</feature>
<evidence type="ECO:0000313" key="2">
    <source>
        <dbReference type="EMBL" id="KAJ8872625.1"/>
    </source>
</evidence>
<protein>
    <submittedName>
        <fullName evidence="2">Uncharacterized protein</fullName>
    </submittedName>
</protein>
<proteinExistence type="predicted"/>
<accession>A0ABQ9GKR5</accession>
<gene>
    <name evidence="2" type="ORF">PR048_026233</name>
</gene>
<name>A0ABQ9GKR5_9NEOP</name>
<organism evidence="2 3">
    <name type="scientific">Dryococelus australis</name>
    <dbReference type="NCBI Taxonomy" id="614101"/>
    <lineage>
        <taxon>Eukaryota</taxon>
        <taxon>Metazoa</taxon>
        <taxon>Ecdysozoa</taxon>
        <taxon>Arthropoda</taxon>
        <taxon>Hexapoda</taxon>
        <taxon>Insecta</taxon>
        <taxon>Pterygota</taxon>
        <taxon>Neoptera</taxon>
        <taxon>Polyneoptera</taxon>
        <taxon>Phasmatodea</taxon>
        <taxon>Verophasmatodea</taxon>
        <taxon>Anareolatae</taxon>
        <taxon>Phasmatidae</taxon>
        <taxon>Eurycanthinae</taxon>
        <taxon>Dryococelus</taxon>
    </lineage>
</organism>